<dbReference type="OrthoDB" id="3863715at2759"/>
<organism evidence="2 3">
    <name type="scientific">Cadophora malorum</name>
    <dbReference type="NCBI Taxonomy" id="108018"/>
    <lineage>
        <taxon>Eukaryota</taxon>
        <taxon>Fungi</taxon>
        <taxon>Dikarya</taxon>
        <taxon>Ascomycota</taxon>
        <taxon>Pezizomycotina</taxon>
        <taxon>Leotiomycetes</taxon>
        <taxon>Helotiales</taxon>
        <taxon>Ploettnerulaceae</taxon>
        <taxon>Cadophora</taxon>
    </lineage>
</organism>
<name>A0A8H7T7F5_9HELO</name>
<dbReference type="AlphaFoldDB" id="A0A8H7T7F5"/>
<dbReference type="EMBL" id="JAFJYH010000292">
    <property type="protein sequence ID" value="KAG4413852.1"/>
    <property type="molecule type" value="Genomic_DNA"/>
</dbReference>
<accession>A0A8H7T7F5</accession>
<gene>
    <name evidence="2" type="ORF">IFR04_012996</name>
</gene>
<evidence type="ECO:0000313" key="3">
    <source>
        <dbReference type="Proteomes" id="UP000664132"/>
    </source>
</evidence>
<reference evidence="2" key="1">
    <citation type="submission" date="2021-02" db="EMBL/GenBank/DDBJ databases">
        <title>Genome sequence Cadophora malorum strain M34.</title>
        <authorList>
            <person name="Stefanovic E."/>
            <person name="Vu D."/>
            <person name="Scully C."/>
            <person name="Dijksterhuis J."/>
            <person name="Roader J."/>
            <person name="Houbraken J."/>
        </authorList>
    </citation>
    <scope>NUCLEOTIDE SEQUENCE</scope>
    <source>
        <strain evidence="2">M34</strain>
    </source>
</reference>
<feature type="coiled-coil region" evidence="1">
    <location>
        <begin position="225"/>
        <end position="264"/>
    </location>
</feature>
<dbReference type="Proteomes" id="UP000664132">
    <property type="component" value="Unassembled WGS sequence"/>
</dbReference>
<evidence type="ECO:0000256" key="1">
    <source>
        <dbReference type="SAM" id="Coils"/>
    </source>
</evidence>
<keyword evidence="1" id="KW-0175">Coiled coil</keyword>
<sequence>MADTMTPSGHRFVVVNIMAATGSNMPPTASSNGTAPLEFMSRVELLSKQLFPTWWEAQDLLTKVEALRDHRVQLLEVDRRSDSTSDEMAHAMMVTSDLWAEIVNFRTYLWDRVERLETQRKEATQIISDSEQAKVVEKILVVQQGGMLPPDEEYETWEYGSDDGEGQSFSNIVQLDAVIKSENAKIDDLIDKINFEATMDGLLLSSYMNGVMVLKPADTLCLPLAQAYERVLEWFAEKLQKALEEEMEEELELLRAVLEIQEKESAAVASQEVGNPFIPRCFTLHPDLLREFRRNRKPQVCRNRYKPGHLVKYCPDILPTKYGLRPARQV</sequence>
<protein>
    <submittedName>
        <fullName evidence="2">Uncharacterized protein</fullName>
    </submittedName>
</protein>
<proteinExistence type="predicted"/>
<evidence type="ECO:0000313" key="2">
    <source>
        <dbReference type="EMBL" id="KAG4413852.1"/>
    </source>
</evidence>
<keyword evidence="3" id="KW-1185">Reference proteome</keyword>
<comment type="caution">
    <text evidence="2">The sequence shown here is derived from an EMBL/GenBank/DDBJ whole genome shotgun (WGS) entry which is preliminary data.</text>
</comment>